<sequence>MSTSNTQPPMTVGVASVNLITRVLAYIDGEESIQTLMIGRNGIVNPFHEWVRQSGMGSGAFTKDVFHQIISWIVLNHSWRYNSTDLPTNGALLNRNGRAAEIVAYFTSDAFGSVIQGPTVSLIELNDITQIMIQQLSPVWDVAKFRNFHEFALRLFRVKRQVAVGLENRTVRCMSNLRLPVEALEFLLVKEGDFRDVYPIVYKWFSPLEVDISVPIDVSNLTWTDCYANIKLKIEWLKGSTDDAEQHLATKGAETVTFLDSIPSGSSGASEQSSERAE</sequence>
<evidence type="ECO:0000256" key="1">
    <source>
        <dbReference type="SAM" id="MobiDB-lite"/>
    </source>
</evidence>
<evidence type="ECO:0000313" key="2">
    <source>
        <dbReference type="EMBL" id="KAK9422969.1"/>
    </source>
</evidence>
<feature type="region of interest" description="Disordered" evidence="1">
    <location>
        <begin position="259"/>
        <end position="278"/>
    </location>
</feature>
<dbReference type="EMBL" id="JARVKF010000101">
    <property type="protein sequence ID" value="KAK9422969.1"/>
    <property type="molecule type" value="Genomic_DNA"/>
</dbReference>
<dbReference type="Proteomes" id="UP001408356">
    <property type="component" value="Unassembled WGS sequence"/>
</dbReference>
<protein>
    <submittedName>
        <fullName evidence="2">Uncharacterized protein</fullName>
    </submittedName>
</protein>
<evidence type="ECO:0000313" key="3">
    <source>
        <dbReference type="Proteomes" id="UP001408356"/>
    </source>
</evidence>
<gene>
    <name evidence="2" type="ORF">SUNI508_04636</name>
</gene>
<accession>A0ABR2V8T9</accession>
<proteinExistence type="predicted"/>
<name>A0ABR2V8T9_9PEZI</name>
<keyword evidence="3" id="KW-1185">Reference proteome</keyword>
<feature type="compositionally biased region" description="Low complexity" evidence="1">
    <location>
        <begin position="261"/>
        <end position="272"/>
    </location>
</feature>
<reference evidence="2 3" key="1">
    <citation type="journal article" date="2024" name="J. Plant Pathol.">
        <title>Sequence and assembly of the genome of Seiridium unicorne, isolate CBS 538.82, causal agent of cypress canker disease.</title>
        <authorList>
            <person name="Scali E."/>
            <person name="Rocca G.D."/>
            <person name="Danti R."/>
            <person name="Garbelotto M."/>
            <person name="Barberini S."/>
            <person name="Baroncelli R."/>
            <person name="Emiliani G."/>
        </authorList>
    </citation>
    <scope>NUCLEOTIDE SEQUENCE [LARGE SCALE GENOMIC DNA]</scope>
    <source>
        <strain evidence="2 3">BM-138-508</strain>
    </source>
</reference>
<organism evidence="2 3">
    <name type="scientific">Seiridium unicorne</name>
    <dbReference type="NCBI Taxonomy" id="138068"/>
    <lineage>
        <taxon>Eukaryota</taxon>
        <taxon>Fungi</taxon>
        <taxon>Dikarya</taxon>
        <taxon>Ascomycota</taxon>
        <taxon>Pezizomycotina</taxon>
        <taxon>Sordariomycetes</taxon>
        <taxon>Xylariomycetidae</taxon>
        <taxon>Amphisphaeriales</taxon>
        <taxon>Sporocadaceae</taxon>
        <taxon>Seiridium</taxon>
    </lineage>
</organism>
<comment type="caution">
    <text evidence="2">The sequence shown here is derived from an EMBL/GenBank/DDBJ whole genome shotgun (WGS) entry which is preliminary data.</text>
</comment>